<name>A0A238JFL2_9RHOB</name>
<comment type="subcellular location">
    <subcellularLocation>
        <location evidence="1">Membrane</location>
        <topology evidence="1">Multi-pass membrane protein</topology>
    </subcellularLocation>
</comment>
<evidence type="ECO:0000256" key="2">
    <source>
        <dbReference type="ARBA" id="ARBA00022692"/>
    </source>
</evidence>
<keyword evidence="2 6" id="KW-0812">Transmembrane</keyword>
<dbReference type="RefSeq" id="WP_099246731.1">
    <property type="nucleotide sequence ID" value="NZ_FXXP01000002.1"/>
</dbReference>
<reference evidence="8" key="1">
    <citation type="submission" date="2017-05" db="EMBL/GenBank/DDBJ databases">
        <authorList>
            <person name="Rodrigo-Torres L."/>
            <person name="Arahal R. D."/>
            <person name="Lucena T."/>
        </authorList>
    </citation>
    <scope>NUCLEOTIDE SEQUENCE [LARGE SCALE GENOMIC DNA]</scope>
    <source>
        <strain evidence="8">CECT 8649</strain>
    </source>
</reference>
<evidence type="ECO:0000256" key="4">
    <source>
        <dbReference type="ARBA" id="ARBA00022989"/>
    </source>
</evidence>
<dbReference type="Pfam" id="PF05875">
    <property type="entry name" value="Ceramidase"/>
    <property type="match status" value="1"/>
</dbReference>
<evidence type="ECO:0000313" key="8">
    <source>
        <dbReference type="Proteomes" id="UP000225972"/>
    </source>
</evidence>
<dbReference type="GO" id="GO:0016020">
    <property type="term" value="C:membrane"/>
    <property type="evidence" value="ECO:0007669"/>
    <property type="project" value="UniProtKB-SubCell"/>
</dbReference>
<sequence>MDWHAHVDIYCERIDASFWAEPLNAISNGAFLIAALVMVLRLRGSGLALGWILTGILAAIGVGSFLFHTYATRWASAADVIPILFFILTYIFLANWRYLRWPWWLSTLGALAFVPFSLALAPIFALFPWLGSSSGYVPVVIILVIYGLGLLRSNPPVAKGILIGAAILSLSLTMRAIDEPLCHLLPIGTHYFWHILNAIMLGWMIEVYRRHNLRELDDQT</sequence>
<evidence type="ECO:0008006" key="9">
    <source>
        <dbReference type="Google" id="ProtNLM"/>
    </source>
</evidence>
<proteinExistence type="predicted"/>
<evidence type="ECO:0000256" key="3">
    <source>
        <dbReference type="ARBA" id="ARBA00022801"/>
    </source>
</evidence>
<accession>A0A238JFL2</accession>
<feature type="transmembrane region" description="Helical" evidence="6">
    <location>
        <begin position="47"/>
        <end position="68"/>
    </location>
</feature>
<evidence type="ECO:0000256" key="1">
    <source>
        <dbReference type="ARBA" id="ARBA00004141"/>
    </source>
</evidence>
<feature type="transmembrane region" description="Helical" evidence="6">
    <location>
        <begin position="74"/>
        <end position="93"/>
    </location>
</feature>
<keyword evidence="8" id="KW-1185">Reference proteome</keyword>
<keyword evidence="5 6" id="KW-0472">Membrane</keyword>
<dbReference type="EMBL" id="FXXP01000002">
    <property type="protein sequence ID" value="SMX28994.1"/>
    <property type="molecule type" value="Genomic_DNA"/>
</dbReference>
<dbReference type="OrthoDB" id="277121at2"/>
<feature type="transmembrane region" description="Helical" evidence="6">
    <location>
        <begin position="158"/>
        <end position="177"/>
    </location>
</feature>
<dbReference type="GO" id="GO:0016811">
    <property type="term" value="F:hydrolase activity, acting on carbon-nitrogen (but not peptide) bonds, in linear amides"/>
    <property type="evidence" value="ECO:0007669"/>
    <property type="project" value="InterPro"/>
</dbReference>
<feature type="transmembrane region" description="Helical" evidence="6">
    <location>
        <begin position="183"/>
        <end position="205"/>
    </location>
</feature>
<dbReference type="InterPro" id="IPR008901">
    <property type="entry name" value="ACER"/>
</dbReference>
<dbReference type="AlphaFoldDB" id="A0A238JFL2"/>
<protein>
    <recommendedName>
        <fullName evidence="9">Ceramidase</fullName>
    </recommendedName>
</protein>
<feature type="transmembrane region" description="Helical" evidence="6">
    <location>
        <begin position="23"/>
        <end position="40"/>
    </location>
</feature>
<feature type="transmembrane region" description="Helical" evidence="6">
    <location>
        <begin position="105"/>
        <end position="127"/>
    </location>
</feature>
<dbReference type="GO" id="GO:0006672">
    <property type="term" value="P:ceramide metabolic process"/>
    <property type="evidence" value="ECO:0007669"/>
    <property type="project" value="InterPro"/>
</dbReference>
<organism evidence="7 8">
    <name type="scientific">Pelagimonas phthalicica</name>
    <dbReference type="NCBI Taxonomy" id="1037362"/>
    <lineage>
        <taxon>Bacteria</taxon>
        <taxon>Pseudomonadati</taxon>
        <taxon>Pseudomonadota</taxon>
        <taxon>Alphaproteobacteria</taxon>
        <taxon>Rhodobacterales</taxon>
        <taxon>Roseobacteraceae</taxon>
        <taxon>Pelagimonas</taxon>
    </lineage>
</organism>
<feature type="transmembrane region" description="Helical" evidence="6">
    <location>
        <begin position="133"/>
        <end position="151"/>
    </location>
</feature>
<keyword evidence="4 6" id="KW-1133">Transmembrane helix</keyword>
<evidence type="ECO:0000256" key="6">
    <source>
        <dbReference type="SAM" id="Phobius"/>
    </source>
</evidence>
<gene>
    <name evidence="7" type="ORF">TRP8649_03122</name>
</gene>
<dbReference type="Proteomes" id="UP000225972">
    <property type="component" value="Unassembled WGS sequence"/>
</dbReference>
<keyword evidence="3" id="KW-0378">Hydrolase</keyword>
<evidence type="ECO:0000313" key="7">
    <source>
        <dbReference type="EMBL" id="SMX28994.1"/>
    </source>
</evidence>
<evidence type="ECO:0000256" key="5">
    <source>
        <dbReference type="ARBA" id="ARBA00023136"/>
    </source>
</evidence>